<reference evidence="2" key="1">
    <citation type="journal article" date="2017" name="Nat. Ecol. Evol.">
        <title>Genome expansion and lineage-specific genetic innovations in the forest pathogenic fungi Armillaria.</title>
        <authorList>
            <person name="Sipos G."/>
            <person name="Prasanna A.N."/>
            <person name="Walter M.C."/>
            <person name="O'Connor E."/>
            <person name="Balint B."/>
            <person name="Krizsan K."/>
            <person name="Kiss B."/>
            <person name="Hess J."/>
            <person name="Varga T."/>
            <person name="Slot J."/>
            <person name="Riley R."/>
            <person name="Boka B."/>
            <person name="Rigling D."/>
            <person name="Barry K."/>
            <person name="Lee J."/>
            <person name="Mihaltcheva S."/>
            <person name="LaButti K."/>
            <person name="Lipzen A."/>
            <person name="Waldron R."/>
            <person name="Moloney N.M."/>
            <person name="Sperisen C."/>
            <person name="Kredics L."/>
            <person name="Vagvoelgyi C."/>
            <person name="Patrignani A."/>
            <person name="Fitzpatrick D."/>
            <person name="Nagy I."/>
            <person name="Doyle S."/>
            <person name="Anderson J.B."/>
            <person name="Grigoriev I.V."/>
            <person name="Gueldener U."/>
            <person name="Muensterkoetter M."/>
            <person name="Nagy L.G."/>
        </authorList>
    </citation>
    <scope>NUCLEOTIDE SEQUENCE [LARGE SCALE GENOMIC DNA]</scope>
    <source>
        <strain evidence="2">Ar21-2</strain>
    </source>
</reference>
<dbReference type="InterPro" id="IPR036188">
    <property type="entry name" value="FAD/NAD-bd_sf"/>
</dbReference>
<organism evidence="1 2">
    <name type="scientific">Armillaria gallica</name>
    <name type="common">Bulbous honey fungus</name>
    <name type="synonym">Armillaria bulbosa</name>
    <dbReference type="NCBI Taxonomy" id="47427"/>
    <lineage>
        <taxon>Eukaryota</taxon>
        <taxon>Fungi</taxon>
        <taxon>Dikarya</taxon>
        <taxon>Basidiomycota</taxon>
        <taxon>Agaricomycotina</taxon>
        <taxon>Agaricomycetes</taxon>
        <taxon>Agaricomycetidae</taxon>
        <taxon>Agaricales</taxon>
        <taxon>Marasmiineae</taxon>
        <taxon>Physalacriaceae</taxon>
        <taxon>Armillaria</taxon>
    </lineage>
</organism>
<sequence length="131" mass="14243">MTTCLDLKKKPGAEAAKRIIRLLDGAKEKLGRHLEELPSEKGGWGTAERPAGMQLANGMCGVISTTDGAMHPYQLITGILSRLLKTYSSFRLYTHTPGLSIHDNIVHMPRGDIRAKHIVHATNGRTSSSSP</sequence>
<dbReference type="Gene3D" id="3.30.9.10">
    <property type="entry name" value="D-Amino Acid Oxidase, subunit A, domain 2"/>
    <property type="match status" value="1"/>
</dbReference>
<gene>
    <name evidence="1" type="ORF">ARMGADRAFT_1040556</name>
</gene>
<dbReference type="AlphaFoldDB" id="A0A2H3CN02"/>
<dbReference type="Gene3D" id="3.50.50.60">
    <property type="entry name" value="FAD/NAD(P)-binding domain"/>
    <property type="match status" value="1"/>
</dbReference>
<dbReference type="Proteomes" id="UP000217790">
    <property type="component" value="Unassembled WGS sequence"/>
</dbReference>
<keyword evidence="2" id="KW-1185">Reference proteome</keyword>
<name>A0A2H3CN02_ARMGA</name>
<dbReference type="STRING" id="47427.A0A2H3CN02"/>
<evidence type="ECO:0000313" key="1">
    <source>
        <dbReference type="EMBL" id="PBK79788.1"/>
    </source>
</evidence>
<evidence type="ECO:0000313" key="2">
    <source>
        <dbReference type="Proteomes" id="UP000217790"/>
    </source>
</evidence>
<dbReference type="InParanoid" id="A0A2H3CN02"/>
<accession>A0A2H3CN02</accession>
<protein>
    <submittedName>
        <fullName evidence="1">Uncharacterized protein</fullName>
    </submittedName>
</protein>
<dbReference type="EMBL" id="KZ293760">
    <property type="protein sequence ID" value="PBK79788.1"/>
    <property type="molecule type" value="Genomic_DNA"/>
</dbReference>
<dbReference type="OMA" id="QLANGMC"/>
<dbReference type="OrthoDB" id="429143at2759"/>
<proteinExistence type="predicted"/>